<dbReference type="Proteomes" id="UP001153269">
    <property type="component" value="Unassembled WGS sequence"/>
</dbReference>
<name>A0A9N7Z8U6_PLEPL</name>
<comment type="caution">
    <text evidence="2">The sequence shown here is derived from an EMBL/GenBank/DDBJ whole genome shotgun (WGS) entry which is preliminary data.</text>
</comment>
<dbReference type="EMBL" id="CADEAL010004230">
    <property type="protein sequence ID" value="CAB1454891.1"/>
    <property type="molecule type" value="Genomic_DNA"/>
</dbReference>
<sequence length="179" mass="19945">MGGMLTSSRGARGGVRRESERSKPRKWFRRSLPEQRLLGHPEAFPGQMEYGFPPASSGSNLRSPPTWACLVNFHWVASRRHPEKKSKPPKLDSFDPVQRHPVEKHNFRILVSVISIFPSLPRAHDQRVAGGPVPAEIGREAECTLDKSPVYHQAKPEHQGETHAGVTTAPPCHPADSRD</sequence>
<protein>
    <submittedName>
        <fullName evidence="2">Uncharacterized protein</fullName>
    </submittedName>
</protein>
<feature type="region of interest" description="Disordered" evidence="1">
    <location>
        <begin position="38"/>
        <end position="57"/>
    </location>
</feature>
<evidence type="ECO:0000313" key="2">
    <source>
        <dbReference type="EMBL" id="CAB1454891.1"/>
    </source>
</evidence>
<feature type="region of interest" description="Disordered" evidence="1">
    <location>
        <begin position="1"/>
        <end position="32"/>
    </location>
</feature>
<evidence type="ECO:0000256" key="1">
    <source>
        <dbReference type="SAM" id="MobiDB-lite"/>
    </source>
</evidence>
<organism evidence="2 3">
    <name type="scientific">Pleuronectes platessa</name>
    <name type="common">European plaice</name>
    <dbReference type="NCBI Taxonomy" id="8262"/>
    <lineage>
        <taxon>Eukaryota</taxon>
        <taxon>Metazoa</taxon>
        <taxon>Chordata</taxon>
        <taxon>Craniata</taxon>
        <taxon>Vertebrata</taxon>
        <taxon>Euteleostomi</taxon>
        <taxon>Actinopterygii</taxon>
        <taxon>Neopterygii</taxon>
        <taxon>Teleostei</taxon>
        <taxon>Neoteleostei</taxon>
        <taxon>Acanthomorphata</taxon>
        <taxon>Carangaria</taxon>
        <taxon>Pleuronectiformes</taxon>
        <taxon>Pleuronectoidei</taxon>
        <taxon>Pleuronectidae</taxon>
        <taxon>Pleuronectes</taxon>
    </lineage>
</organism>
<proteinExistence type="predicted"/>
<dbReference type="AlphaFoldDB" id="A0A9N7Z8U6"/>
<reference evidence="2" key="1">
    <citation type="submission" date="2020-03" db="EMBL/GenBank/DDBJ databases">
        <authorList>
            <person name="Weist P."/>
        </authorList>
    </citation>
    <scope>NUCLEOTIDE SEQUENCE</scope>
</reference>
<evidence type="ECO:0000313" key="3">
    <source>
        <dbReference type="Proteomes" id="UP001153269"/>
    </source>
</evidence>
<keyword evidence="3" id="KW-1185">Reference proteome</keyword>
<feature type="region of interest" description="Disordered" evidence="1">
    <location>
        <begin position="149"/>
        <end position="179"/>
    </location>
</feature>
<accession>A0A9N7Z8U6</accession>
<gene>
    <name evidence="2" type="ORF">PLEPLA_LOCUS42658</name>
</gene>